<dbReference type="InterPro" id="IPR020578">
    <property type="entry name" value="Aminotrans_V_PyrdxlP_BS"/>
</dbReference>
<keyword evidence="9" id="KW-1185">Reference proteome</keyword>
<sequence>MNNNDFRSFFPIFKKNPKLIYFDSAATSLKIEGVLNSIIQFYQNNGISLTNYNFLSSENIQNIVYTRKKTAYFLNASFEEIIFTKGTTESLNIVAQMLEEFLNPGDEIITSELEHNSSWLPWLKIAKKKQAKLVFIPLDEQNKITFDNFKKVLSEKTKIVALTHVSNVFGYETPIRPIALLAHEKKAFVILDAAQSIGKQKIDVKELDIDFMAFSAHKMYGPFGVGVIYGKKHLLKKLNPFFVGGSNSLVSDKNFFKNDLLFKELPYKFEAGTPNISGIISFVKSIEFIQQIGFEQIQKHNYYITQTLIQELKFHFPQIQIYNPDTNKGPILFNFLSIHPHDIESFLINNHIYLRTGKHCSDLIMQKIKQSSAIRVSIDIHNNIEDIRIFILSLKQMLDIFI</sequence>
<evidence type="ECO:0000256" key="5">
    <source>
        <dbReference type="ARBA" id="ARBA00050776"/>
    </source>
</evidence>
<dbReference type="PROSITE" id="PS00595">
    <property type="entry name" value="AA_TRANSFER_CLASS_5"/>
    <property type="match status" value="1"/>
</dbReference>
<evidence type="ECO:0000256" key="2">
    <source>
        <dbReference type="ARBA" id="ARBA00010447"/>
    </source>
</evidence>
<gene>
    <name evidence="8" type="primary">csdB</name>
    <name evidence="8" type="ORF">MDPP_0037</name>
</gene>
<comment type="cofactor">
    <cofactor evidence="1 6">
        <name>pyridoxal 5'-phosphate</name>
        <dbReference type="ChEBI" id="CHEBI:597326"/>
    </cofactor>
</comment>
<dbReference type="InterPro" id="IPR016454">
    <property type="entry name" value="Cysteine_dSase"/>
</dbReference>
<dbReference type="GO" id="GO:0031071">
    <property type="term" value="F:cysteine desulfurase activity"/>
    <property type="evidence" value="ECO:0007669"/>
    <property type="project" value="UniProtKB-EC"/>
</dbReference>
<evidence type="ECO:0000256" key="3">
    <source>
        <dbReference type="ARBA" id="ARBA00012239"/>
    </source>
</evidence>
<dbReference type="Gene3D" id="3.40.640.10">
    <property type="entry name" value="Type I PLP-dependent aspartate aminotransferase-like (Major domain)"/>
    <property type="match status" value="1"/>
</dbReference>
<dbReference type="Pfam" id="PF00266">
    <property type="entry name" value="Aminotran_5"/>
    <property type="match status" value="1"/>
</dbReference>
<dbReference type="Gene3D" id="3.90.1150.10">
    <property type="entry name" value="Aspartate Aminotransferase, domain 1"/>
    <property type="match status" value="1"/>
</dbReference>
<evidence type="ECO:0000256" key="4">
    <source>
        <dbReference type="ARBA" id="ARBA00022898"/>
    </source>
</evidence>
<dbReference type="AlphaFoldDB" id="A0A559KJW5"/>
<evidence type="ECO:0000256" key="1">
    <source>
        <dbReference type="ARBA" id="ARBA00001933"/>
    </source>
</evidence>
<dbReference type="Proteomes" id="UP000320078">
    <property type="component" value="Unassembled WGS sequence"/>
</dbReference>
<dbReference type="PANTHER" id="PTHR43586:SF8">
    <property type="entry name" value="CYSTEINE DESULFURASE 1, CHLOROPLASTIC"/>
    <property type="match status" value="1"/>
</dbReference>
<name>A0A559KJW5_9MOLU</name>
<comment type="caution">
    <text evidence="8">The sequence shown here is derived from an EMBL/GenBank/DDBJ whole genome shotgun (WGS) entry which is preliminary data.</text>
</comment>
<proteinExistence type="inferred from homology"/>
<dbReference type="InterPro" id="IPR015422">
    <property type="entry name" value="PyrdxlP-dep_Trfase_small"/>
</dbReference>
<dbReference type="EC" id="2.8.1.7" evidence="3"/>
<organism evidence="8 9">
    <name type="scientific">Candidatus Phytoplasma pini</name>
    <dbReference type="NCBI Taxonomy" id="267362"/>
    <lineage>
        <taxon>Bacteria</taxon>
        <taxon>Bacillati</taxon>
        <taxon>Mycoplasmatota</taxon>
        <taxon>Mollicutes</taxon>
        <taxon>Acholeplasmatales</taxon>
        <taxon>Acholeplasmataceae</taxon>
        <taxon>Candidatus Phytoplasma</taxon>
    </lineage>
</organism>
<comment type="similarity">
    <text evidence="2">Belongs to the class-V pyridoxal-phosphate-dependent aminotransferase family. Csd subfamily.</text>
</comment>
<feature type="domain" description="Aminotransferase class V" evidence="7">
    <location>
        <begin position="20"/>
        <end position="389"/>
    </location>
</feature>
<dbReference type="PANTHER" id="PTHR43586">
    <property type="entry name" value="CYSTEINE DESULFURASE"/>
    <property type="match status" value="1"/>
</dbReference>
<keyword evidence="4" id="KW-0663">Pyridoxal phosphate</keyword>
<dbReference type="InterPro" id="IPR000192">
    <property type="entry name" value="Aminotrans_V_dom"/>
</dbReference>
<evidence type="ECO:0000313" key="8">
    <source>
        <dbReference type="EMBL" id="TVY12421.1"/>
    </source>
</evidence>
<accession>A0A559KJW5</accession>
<dbReference type="InterPro" id="IPR015424">
    <property type="entry name" value="PyrdxlP-dep_Trfase"/>
</dbReference>
<dbReference type="OrthoDB" id="9804366at2"/>
<dbReference type="InterPro" id="IPR015421">
    <property type="entry name" value="PyrdxlP-dep_Trfase_major"/>
</dbReference>
<protein>
    <recommendedName>
        <fullName evidence="3">cysteine desulfurase</fullName>
        <ecNumber evidence="3">2.8.1.7</ecNumber>
    </recommendedName>
</protein>
<comment type="catalytic activity">
    <reaction evidence="5">
        <text>(sulfur carrier)-H + L-cysteine = (sulfur carrier)-SH + L-alanine</text>
        <dbReference type="Rhea" id="RHEA:43892"/>
        <dbReference type="Rhea" id="RHEA-COMP:14737"/>
        <dbReference type="Rhea" id="RHEA-COMP:14739"/>
        <dbReference type="ChEBI" id="CHEBI:29917"/>
        <dbReference type="ChEBI" id="CHEBI:35235"/>
        <dbReference type="ChEBI" id="CHEBI:57972"/>
        <dbReference type="ChEBI" id="CHEBI:64428"/>
        <dbReference type="EC" id="2.8.1.7"/>
    </reaction>
</comment>
<evidence type="ECO:0000259" key="7">
    <source>
        <dbReference type="Pfam" id="PF00266"/>
    </source>
</evidence>
<evidence type="ECO:0000313" key="9">
    <source>
        <dbReference type="Proteomes" id="UP000320078"/>
    </source>
</evidence>
<dbReference type="EMBL" id="VIAE01000001">
    <property type="protein sequence ID" value="TVY12421.1"/>
    <property type="molecule type" value="Genomic_DNA"/>
</dbReference>
<dbReference type="RefSeq" id="WP_144658192.1">
    <property type="nucleotide sequence ID" value="NZ_VIAE01000001.1"/>
</dbReference>
<evidence type="ECO:0000256" key="6">
    <source>
        <dbReference type="RuleBase" id="RU004504"/>
    </source>
</evidence>
<dbReference type="PIRSF" id="PIRSF005572">
    <property type="entry name" value="NifS"/>
    <property type="match status" value="1"/>
</dbReference>
<dbReference type="SUPFAM" id="SSF53383">
    <property type="entry name" value="PLP-dependent transferases"/>
    <property type="match status" value="1"/>
</dbReference>
<reference evidence="8 9" key="1">
    <citation type="submission" date="2019-06" db="EMBL/GenBank/DDBJ databases">
        <title>Draft Genome Sequence of Candidatus Phytoplasma pini-Related Strain MDPP: A Resource for Comparative Genomics of Gymnosperm-infecting Phytoplasmas.</title>
        <authorList>
            <person name="Cai W."/>
            <person name="Costanzo S."/>
            <person name="Shao J."/>
            <person name="Zhao Y."/>
            <person name="Davis R."/>
        </authorList>
    </citation>
    <scope>NUCLEOTIDE SEQUENCE [LARGE SCALE GENOMIC DNA]</scope>
    <source>
        <strain evidence="8 9">MDPP</strain>
    </source>
</reference>